<reference evidence="2" key="1">
    <citation type="submission" date="2016-11" db="EMBL/GenBank/DDBJ databases">
        <authorList>
            <person name="Varghese N."/>
            <person name="Submissions S."/>
        </authorList>
    </citation>
    <scope>NUCLEOTIDE SEQUENCE [LARGE SCALE GENOMIC DNA]</scope>
    <source>
        <strain evidence="2">DSM 17539</strain>
    </source>
</reference>
<evidence type="ECO:0000313" key="1">
    <source>
        <dbReference type="EMBL" id="SHE48589.1"/>
    </source>
</evidence>
<organism evidence="1 2">
    <name type="scientific">Arenibacter palladensis</name>
    <dbReference type="NCBI Taxonomy" id="237373"/>
    <lineage>
        <taxon>Bacteria</taxon>
        <taxon>Pseudomonadati</taxon>
        <taxon>Bacteroidota</taxon>
        <taxon>Flavobacteriia</taxon>
        <taxon>Flavobacteriales</taxon>
        <taxon>Flavobacteriaceae</taxon>
        <taxon>Arenibacter</taxon>
    </lineage>
</organism>
<dbReference type="EMBL" id="FQUX01000001">
    <property type="protein sequence ID" value="SHE48589.1"/>
    <property type="molecule type" value="Genomic_DNA"/>
</dbReference>
<gene>
    <name evidence="1" type="ORF">SAMN03080594_101397</name>
</gene>
<dbReference type="Proteomes" id="UP000184406">
    <property type="component" value="Unassembled WGS sequence"/>
</dbReference>
<name>A0A1M4TVQ6_9FLAO</name>
<keyword evidence="2" id="KW-1185">Reference proteome</keyword>
<sequence length="35" mass="4227">MEAQINHSRAQKEIQVYRNDFFTGIVRLTKKLFML</sequence>
<evidence type="ECO:0000313" key="2">
    <source>
        <dbReference type="Proteomes" id="UP000184406"/>
    </source>
</evidence>
<accession>A0A1M4TVQ6</accession>
<proteinExistence type="predicted"/>
<dbReference type="AlphaFoldDB" id="A0A1M4TVQ6"/>
<protein>
    <submittedName>
        <fullName evidence="1">Uncharacterized protein</fullName>
    </submittedName>
</protein>